<dbReference type="Proteomes" id="UP000055590">
    <property type="component" value="Chromosome"/>
</dbReference>
<evidence type="ECO:0000256" key="1">
    <source>
        <dbReference type="SAM" id="MobiDB-lite"/>
    </source>
</evidence>
<reference evidence="3 4" key="1">
    <citation type="submission" date="2015-08" db="EMBL/GenBank/DDBJ databases">
        <authorList>
            <person name="Babu N.S."/>
            <person name="Beckwith C.J."/>
            <person name="Beseler K.G."/>
            <person name="Brison A."/>
            <person name="Carone J.V."/>
            <person name="Caskin T.P."/>
            <person name="Diamond M."/>
            <person name="Durham M.E."/>
            <person name="Foxe J.M."/>
            <person name="Go M."/>
            <person name="Henderson B.A."/>
            <person name="Jones I.B."/>
            <person name="McGettigan J.A."/>
            <person name="Micheletti S.J."/>
            <person name="Nasrallah M.E."/>
            <person name="Ortiz D."/>
            <person name="Piller C.R."/>
            <person name="Privatt S.R."/>
            <person name="Schneider S.L."/>
            <person name="Sharp S."/>
            <person name="Smith T.C."/>
            <person name="Stanton J.D."/>
            <person name="Ullery H.E."/>
            <person name="Wilson R.J."/>
            <person name="Serrano M.G."/>
            <person name="Buck G."/>
            <person name="Lee V."/>
            <person name="Wang Y."/>
            <person name="Carvalho R."/>
            <person name="Voegtly L."/>
            <person name="Shi R."/>
            <person name="Duckworth R."/>
            <person name="Johnson A."/>
            <person name="Loviza R."/>
            <person name="Walstead R."/>
            <person name="Shah Z."/>
            <person name="Kiflezghi M."/>
            <person name="Wade K."/>
            <person name="Ball S.L."/>
            <person name="Bradley K.W."/>
            <person name="Asai D.J."/>
            <person name="Bowman C.A."/>
            <person name="Russell D.A."/>
            <person name="Pope W.H."/>
            <person name="Jacobs-Sera D."/>
            <person name="Hendrix R.W."/>
            <person name="Hatfull G.F."/>
        </authorList>
    </citation>
    <scope>NUCLEOTIDE SEQUENCE [LARGE SCALE GENOMIC DNA]</scope>
    <source>
        <strain evidence="3 4">DSM 27710</strain>
    </source>
</reference>
<evidence type="ECO:0000259" key="2">
    <source>
        <dbReference type="Pfam" id="PF01206"/>
    </source>
</evidence>
<feature type="domain" description="UPF0033" evidence="2">
    <location>
        <begin position="2"/>
        <end position="70"/>
    </location>
</feature>
<gene>
    <name evidence="3" type="ORF">AKJ08_2138</name>
</gene>
<dbReference type="CDD" id="cd00291">
    <property type="entry name" value="SirA_YedF_YeeD"/>
    <property type="match status" value="1"/>
</dbReference>
<accession>A0A0K1PEC0</accession>
<dbReference type="STRING" id="1391653.AKJ08_2138"/>
<dbReference type="Pfam" id="PF01206">
    <property type="entry name" value="TusA"/>
    <property type="match status" value="1"/>
</dbReference>
<keyword evidence="4" id="KW-1185">Reference proteome</keyword>
<dbReference type="AlphaFoldDB" id="A0A0K1PEC0"/>
<evidence type="ECO:0000313" key="4">
    <source>
        <dbReference type="Proteomes" id="UP000055590"/>
    </source>
</evidence>
<name>A0A0K1PEC0_9BACT</name>
<dbReference type="Gene3D" id="3.30.110.40">
    <property type="entry name" value="TusA-like domain"/>
    <property type="match status" value="1"/>
</dbReference>
<dbReference type="InterPro" id="IPR001455">
    <property type="entry name" value="TusA-like"/>
</dbReference>
<feature type="region of interest" description="Disordered" evidence="1">
    <location>
        <begin position="46"/>
        <end position="72"/>
    </location>
</feature>
<sequence length="72" mass="7973">MDIRAHVCPMTWVRVKLALERVDSGALLEVLLRGDEPLRNIPRSAAGEGHELVSSGPGHADGEHRLVLRKKR</sequence>
<dbReference type="SUPFAM" id="SSF64307">
    <property type="entry name" value="SirA-like"/>
    <property type="match status" value="1"/>
</dbReference>
<protein>
    <recommendedName>
        <fullName evidence="2">UPF0033 domain-containing protein</fullName>
    </recommendedName>
</protein>
<proteinExistence type="predicted"/>
<evidence type="ECO:0000313" key="3">
    <source>
        <dbReference type="EMBL" id="AKU91751.1"/>
    </source>
</evidence>
<dbReference type="InterPro" id="IPR036868">
    <property type="entry name" value="TusA-like_sf"/>
</dbReference>
<dbReference type="KEGG" id="vin:AKJ08_2138"/>
<dbReference type="EMBL" id="CP012332">
    <property type="protein sequence ID" value="AKU91751.1"/>
    <property type="molecule type" value="Genomic_DNA"/>
</dbReference>
<organism evidence="3 4">
    <name type="scientific">Vulgatibacter incomptus</name>
    <dbReference type="NCBI Taxonomy" id="1391653"/>
    <lineage>
        <taxon>Bacteria</taxon>
        <taxon>Pseudomonadati</taxon>
        <taxon>Myxococcota</taxon>
        <taxon>Myxococcia</taxon>
        <taxon>Myxococcales</taxon>
        <taxon>Cystobacterineae</taxon>
        <taxon>Vulgatibacteraceae</taxon>
        <taxon>Vulgatibacter</taxon>
    </lineage>
</organism>